<evidence type="ECO:0000313" key="2">
    <source>
        <dbReference type="Proteomes" id="UP000735302"/>
    </source>
</evidence>
<name>A0AAV4C1U5_9GAST</name>
<proteinExistence type="predicted"/>
<reference evidence="1 2" key="1">
    <citation type="journal article" date="2021" name="Elife">
        <title>Chloroplast acquisition without the gene transfer in kleptoplastic sea slugs, Plakobranchus ocellatus.</title>
        <authorList>
            <person name="Maeda T."/>
            <person name="Takahashi S."/>
            <person name="Yoshida T."/>
            <person name="Shimamura S."/>
            <person name="Takaki Y."/>
            <person name="Nagai Y."/>
            <person name="Toyoda A."/>
            <person name="Suzuki Y."/>
            <person name="Arimoto A."/>
            <person name="Ishii H."/>
            <person name="Satoh N."/>
            <person name="Nishiyama T."/>
            <person name="Hasebe M."/>
            <person name="Maruyama T."/>
            <person name="Minagawa J."/>
            <person name="Obokata J."/>
            <person name="Shigenobu S."/>
        </authorList>
    </citation>
    <scope>NUCLEOTIDE SEQUENCE [LARGE SCALE GENOMIC DNA]</scope>
</reference>
<gene>
    <name evidence="1" type="ORF">PoB_005584100</name>
</gene>
<sequence>MKAHMKFITEKSEVFVDATALFQSQSPMATSVWSMLKSMENAFDAGGVTMQEVEKYCSEDAPMAQKVEMTDIYNQAYALVGIEAPKVHGSRRAARD</sequence>
<organism evidence="1 2">
    <name type="scientific">Plakobranchus ocellatus</name>
    <dbReference type="NCBI Taxonomy" id="259542"/>
    <lineage>
        <taxon>Eukaryota</taxon>
        <taxon>Metazoa</taxon>
        <taxon>Spiralia</taxon>
        <taxon>Lophotrochozoa</taxon>
        <taxon>Mollusca</taxon>
        <taxon>Gastropoda</taxon>
        <taxon>Heterobranchia</taxon>
        <taxon>Euthyneura</taxon>
        <taxon>Panpulmonata</taxon>
        <taxon>Sacoglossa</taxon>
        <taxon>Placobranchoidea</taxon>
        <taxon>Plakobranchidae</taxon>
        <taxon>Plakobranchus</taxon>
    </lineage>
</organism>
<dbReference type="AlphaFoldDB" id="A0AAV4C1U5"/>
<dbReference type="EMBL" id="BLXT01006160">
    <property type="protein sequence ID" value="GFO29336.1"/>
    <property type="molecule type" value="Genomic_DNA"/>
</dbReference>
<protein>
    <submittedName>
        <fullName evidence="1">Uncharacterized protein</fullName>
    </submittedName>
</protein>
<comment type="caution">
    <text evidence="1">The sequence shown here is derived from an EMBL/GenBank/DDBJ whole genome shotgun (WGS) entry which is preliminary data.</text>
</comment>
<evidence type="ECO:0000313" key="1">
    <source>
        <dbReference type="EMBL" id="GFO29336.1"/>
    </source>
</evidence>
<accession>A0AAV4C1U5</accession>
<keyword evidence="2" id="KW-1185">Reference proteome</keyword>
<dbReference type="Proteomes" id="UP000735302">
    <property type="component" value="Unassembled WGS sequence"/>
</dbReference>